<dbReference type="OrthoDB" id="9808644at2759"/>
<feature type="non-terminal residue" evidence="7">
    <location>
        <position position="1"/>
    </location>
</feature>
<dbReference type="PROSITE" id="PS50835">
    <property type="entry name" value="IG_LIKE"/>
    <property type="match status" value="1"/>
</dbReference>
<reference evidence="7" key="1">
    <citation type="submission" date="2019-09" db="EMBL/GenBank/DDBJ databases">
        <title>Bird 10,000 Genomes (B10K) Project - Family phase.</title>
        <authorList>
            <person name="Zhang G."/>
        </authorList>
    </citation>
    <scope>NUCLEOTIDE SEQUENCE</scope>
    <source>
        <strain evidence="7">B10K-DU-001-09</strain>
        <tissue evidence="7">Muscle</tissue>
    </source>
</reference>
<keyword evidence="5" id="KW-0393">Immunoglobulin domain</keyword>
<dbReference type="FunFam" id="2.60.40.10:FF:000033">
    <property type="entry name" value="Killer cell immunoglobulin-like receptor"/>
    <property type="match status" value="1"/>
</dbReference>
<evidence type="ECO:0000313" key="8">
    <source>
        <dbReference type="Proteomes" id="UP000614027"/>
    </source>
</evidence>
<dbReference type="Gene3D" id="2.60.40.10">
    <property type="entry name" value="Immunoglobulins"/>
    <property type="match status" value="2"/>
</dbReference>
<dbReference type="InterPro" id="IPR003599">
    <property type="entry name" value="Ig_sub"/>
</dbReference>
<dbReference type="Pfam" id="PF13895">
    <property type="entry name" value="Ig_2"/>
    <property type="match status" value="1"/>
</dbReference>
<gene>
    <name evidence="7" type="primary">Lilrb3</name>
    <name evidence="7" type="ORF">CAMPRO_R03900</name>
</gene>
<evidence type="ECO:0000256" key="1">
    <source>
        <dbReference type="ARBA" id="ARBA00022729"/>
    </source>
</evidence>
<dbReference type="InterPro" id="IPR013783">
    <property type="entry name" value="Ig-like_fold"/>
</dbReference>
<proteinExistence type="predicted"/>
<name>A0A851M3S1_9DEND</name>
<dbReference type="InterPro" id="IPR036179">
    <property type="entry name" value="Ig-like_dom_sf"/>
</dbReference>
<dbReference type="PANTHER" id="PTHR11738">
    <property type="entry name" value="MHC CLASS I NK CELL RECEPTOR"/>
    <property type="match status" value="1"/>
</dbReference>
<dbReference type="SUPFAM" id="SSF48726">
    <property type="entry name" value="Immunoglobulin"/>
    <property type="match status" value="2"/>
</dbReference>
<protein>
    <submittedName>
        <fullName evidence="7">LIRB3 protein</fullName>
    </submittedName>
</protein>
<dbReference type="SMART" id="SM00409">
    <property type="entry name" value="IG"/>
    <property type="match status" value="2"/>
</dbReference>
<evidence type="ECO:0000259" key="6">
    <source>
        <dbReference type="PROSITE" id="PS50835"/>
    </source>
</evidence>
<accession>A0A851M3S1</accession>
<keyword evidence="3" id="KW-1015">Disulfide bond</keyword>
<evidence type="ECO:0000256" key="5">
    <source>
        <dbReference type="ARBA" id="ARBA00023319"/>
    </source>
</evidence>
<organism evidence="7 8">
    <name type="scientific">Campylorhamphus procurvoides</name>
    <dbReference type="NCBI Taxonomy" id="190295"/>
    <lineage>
        <taxon>Eukaryota</taxon>
        <taxon>Metazoa</taxon>
        <taxon>Chordata</taxon>
        <taxon>Craniata</taxon>
        <taxon>Vertebrata</taxon>
        <taxon>Euteleostomi</taxon>
        <taxon>Archelosauria</taxon>
        <taxon>Archosauria</taxon>
        <taxon>Dinosauria</taxon>
        <taxon>Saurischia</taxon>
        <taxon>Theropoda</taxon>
        <taxon>Coelurosauria</taxon>
        <taxon>Aves</taxon>
        <taxon>Neognathae</taxon>
        <taxon>Neoaves</taxon>
        <taxon>Telluraves</taxon>
        <taxon>Australaves</taxon>
        <taxon>Passeriformes</taxon>
        <taxon>Dendrocolaptidae</taxon>
        <taxon>Campylorhamphus</taxon>
    </lineage>
</organism>
<sequence length="185" mass="20122">GAPTISIFLKPPGVIPPGGSTTICCSCQCGSGNFVLYKDGHQLHTLEQTGSRAEFSIFNATYKDKGTYNCHYLKGGTVVARSDDLDVIVTGIHLPGPDLAVVPGHEVTAGAQVIFRCTTTHPSTGCFLYLEGQIRAQLLSREQDDYYNFSHVQKGNRGRYSCQCFTRNGSIEWSAVSKTLDLVVR</sequence>
<evidence type="ECO:0000313" key="7">
    <source>
        <dbReference type="EMBL" id="NXC24426.1"/>
    </source>
</evidence>
<keyword evidence="2" id="KW-0677">Repeat</keyword>
<comment type="caution">
    <text evidence="7">The sequence shown here is derived from an EMBL/GenBank/DDBJ whole genome shotgun (WGS) entry which is preliminary data.</text>
</comment>
<dbReference type="GO" id="GO:0002764">
    <property type="term" value="P:immune response-regulating signaling pathway"/>
    <property type="evidence" value="ECO:0007669"/>
    <property type="project" value="TreeGrafter"/>
</dbReference>
<dbReference type="AlphaFoldDB" id="A0A851M3S1"/>
<evidence type="ECO:0000256" key="2">
    <source>
        <dbReference type="ARBA" id="ARBA00022737"/>
    </source>
</evidence>
<evidence type="ECO:0000256" key="3">
    <source>
        <dbReference type="ARBA" id="ARBA00023157"/>
    </source>
</evidence>
<evidence type="ECO:0000256" key="4">
    <source>
        <dbReference type="ARBA" id="ARBA00023180"/>
    </source>
</evidence>
<dbReference type="Proteomes" id="UP000614027">
    <property type="component" value="Unassembled WGS sequence"/>
</dbReference>
<keyword evidence="4" id="KW-0325">Glycoprotein</keyword>
<dbReference type="InterPro" id="IPR050412">
    <property type="entry name" value="Ig-like_Receptors_ImmuneReg"/>
</dbReference>
<feature type="domain" description="Ig-like" evidence="6">
    <location>
        <begin position="3"/>
        <end position="70"/>
    </location>
</feature>
<dbReference type="FunFam" id="2.60.40.10:FF:000049">
    <property type="entry name" value="Leukocyte immunoglobulin-like receptor subfamily B member 1"/>
    <property type="match status" value="1"/>
</dbReference>
<dbReference type="PANTHER" id="PTHR11738:SF186">
    <property type="entry name" value="OSTEOCLAST-ASSOCIATED IMMUNOGLOBULIN-LIKE RECEPTOR"/>
    <property type="match status" value="1"/>
</dbReference>
<dbReference type="InterPro" id="IPR007110">
    <property type="entry name" value="Ig-like_dom"/>
</dbReference>
<keyword evidence="1" id="KW-0732">Signal</keyword>
<feature type="non-terminal residue" evidence="7">
    <location>
        <position position="185"/>
    </location>
</feature>
<keyword evidence="8" id="KW-1185">Reference proteome</keyword>
<dbReference type="EMBL" id="WBMV01000505">
    <property type="protein sequence ID" value="NXC24426.1"/>
    <property type="molecule type" value="Genomic_DNA"/>
</dbReference>